<protein>
    <recommendedName>
        <fullName evidence="1">Luciferase domain-containing protein</fullName>
    </recommendedName>
</protein>
<evidence type="ECO:0000259" key="1">
    <source>
        <dbReference type="Pfam" id="PF17648"/>
    </source>
</evidence>
<accession>E6N709</accession>
<dbReference type="BioCyc" id="CCAL311458:G131R-1023-MONOMER"/>
<organism evidence="2 4">
    <name type="scientific">Caldiarchaeum subterraneum</name>
    <dbReference type="NCBI Taxonomy" id="311458"/>
    <lineage>
        <taxon>Archaea</taxon>
        <taxon>Nitrososphaerota</taxon>
        <taxon>Candidatus Caldarchaeales</taxon>
        <taxon>Candidatus Caldarchaeaceae</taxon>
        <taxon>Candidatus Caldarchaeum</taxon>
    </lineage>
</organism>
<evidence type="ECO:0000313" key="2">
    <source>
        <dbReference type="EMBL" id="BAJ48078.1"/>
    </source>
</evidence>
<dbReference type="InterPro" id="IPR040841">
    <property type="entry name" value="Luciferase_dom"/>
</dbReference>
<dbReference type="PANTHER" id="PTHR38695">
    <property type="entry name" value="AMINO ACID PERMEASE_ SLC12A DOMAIN-CONTAINING PROTEIN"/>
    <property type="match status" value="1"/>
</dbReference>
<dbReference type="EMBL" id="BA000048">
    <property type="protein sequence ID" value="BAJ50868.1"/>
    <property type="molecule type" value="Genomic_DNA"/>
</dbReference>
<evidence type="ECO:0000313" key="3">
    <source>
        <dbReference type="EMBL" id="BAJ50868.1"/>
    </source>
</evidence>
<dbReference type="InterPro" id="IPR048273">
    <property type="entry name" value="Luciferase"/>
</dbReference>
<dbReference type="EMBL" id="AP011853">
    <property type="protein sequence ID" value="BAJ48078.1"/>
    <property type="molecule type" value="Genomic_DNA"/>
</dbReference>
<dbReference type="Pfam" id="PF17648">
    <property type="entry name" value="Luciferase"/>
    <property type="match status" value="1"/>
</dbReference>
<dbReference type="KEGG" id="csu:CSUB_C1016"/>
<sequence>MAHYIIKARFISGRLGTLHEWLDSRYISSLQPFGKALEHSLMKAKYSFDGYVLWEEEDYCSPPLAMEREAVLDHYFSDLSVERVSEGEGWRRIAHFPSIWIFYKGLPMRRGERPLTSKGMPHRQVSQNPSPKIYNQLAELLFSIPDVEEGPSLISVPGARGLWLSSEKANIPRDAYMIEQEFAHLHPPQDGSMHLMAPPNWLEEIISKGWGEKHPLAGIVIPENAVMLYAPRDDEEIDTLYNLVLLSYWRAKGVIIPDPRSIA</sequence>
<feature type="domain" description="Luciferase" evidence="1">
    <location>
        <begin position="180"/>
        <end position="246"/>
    </location>
</feature>
<dbReference type="STRING" id="311458.CSUB_C1016"/>
<dbReference type="Proteomes" id="UP000008120">
    <property type="component" value="Chromosome"/>
</dbReference>
<dbReference type="PANTHER" id="PTHR38695:SF1">
    <property type="entry name" value="AMINO ACID PERMEASE_ SLC12A DOMAIN-CONTAINING PROTEIN"/>
    <property type="match status" value="1"/>
</dbReference>
<proteinExistence type="predicted"/>
<name>E6N709_CALS0</name>
<gene>
    <name evidence="3" type="ORF">CSUB_C1016</name>
    <name evidence="2" type="ORF">HGMM_F34A01C34</name>
</gene>
<reference evidence="2 4" key="2">
    <citation type="journal article" date="2011" name="Nucleic Acids Res.">
        <title>Insights into the evolution of Archaea and eukaryotic protein modifier systems revealed by the genome of a novel archaeal group.</title>
        <authorList>
            <person name="Nunoura T."/>
            <person name="Takaki Y."/>
            <person name="Kakuta J."/>
            <person name="Nishi S."/>
            <person name="Sugahara J."/>
            <person name="Kazama H."/>
            <person name="Chee G."/>
            <person name="Hattori M."/>
            <person name="Kanai A."/>
            <person name="Atomi H."/>
            <person name="Takai K."/>
            <person name="Takami H."/>
        </authorList>
    </citation>
    <scope>NUCLEOTIDE SEQUENCE [LARGE SCALE GENOMIC DNA]</scope>
</reference>
<reference evidence="2 4" key="1">
    <citation type="journal article" date="2005" name="Environ. Microbiol.">
        <title>Genetic and functional properties of uncultivated thermophilic crenarchaeotes from a subsurface gold mine as revealed by analysis of genome fragments.</title>
        <authorList>
            <person name="Nunoura T."/>
            <person name="Hirayama H."/>
            <person name="Takami H."/>
            <person name="Oida H."/>
            <person name="Nishi S."/>
            <person name="Shimamura S."/>
            <person name="Suzuki Y."/>
            <person name="Inagaki F."/>
            <person name="Takai K."/>
            <person name="Nealson K.H."/>
            <person name="Horikoshi K."/>
        </authorList>
    </citation>
    <scope>NUCLEOTIDE SEQUENCE [LARGE SCALE GENOMIC DNA]</scope>
</reference>
<evidence type="ECO:0000313" key="4">
    <source>
        <dbReference type="Proteomes" id="UP000008120"/>
    </source>
</evidence>
<dbReference type="AlphaFoldDB" id="E6N709"/>